<dbReference type="SUPFAM" id="SSF46785">
    <property type="entry name" value="Winged helix' DNA-binding domain"/>
    <property type="match status" value="1"/>
</dbReference>
<dbReference type="GO" id="GO:0046983">
    <property type="term" value="F:protein dimerization activity"/>
    <property type="evidence" value="ECO:0007669"/>
    <property type="project" value="InterPro"/>
</dbReference>
<gene>
    <name evidence="7" type="ORF">PAC_12095</name>
</gene>
<organism evidence="7 8">
    <name type="scientific">Phialocephala subalpina</name>
    <dbReference type="NCBI Taxonomy" id="576137"/>
    <lineage>
        <taxon>Eukaryota</taxon>
        <taxon>Fungi</taxon>
        <taxon>Dikarya</taxon>
        <taxon>Ascomycota</taxon>
        <taxon>Pezizomycotina</taxon>
        <taxon>Leotiomycetes</taxon>
        <taxon>Helotiales</taxon>
        <taxon>Mollisiaceae</taxon>
        <taxon>Phialocephala</taxon>
        <taxon>Phialocephala fortinii species complex</taxon>
    </lineage>
</organism>
<feature type="domain" description="O-methyltransferase dimerisation" evidence="6">
    <location>
        <begin position="56"/>
        <end position="117"/>
    </location>
</feature>
<dbReference type="PANTHER" id="PTHR43712:SF2">
    <property type="entry name" value="O-METHYLTRANSFERASE CICE"/>
    <property type="match status" value="1"/>
</dbReference>
<dbReference type="Gene3D" id="3.40.50.150">
    <property type="entry name" value="Vaccinia Virus protein VP39"/>
    <property type="match status" value="1"/>
</dbReference>
<dbReference type="InterPro" id="IPR001077">
    <property type="entry name" value="COMT_C"/>
</dbReference>
<feature type="active site" description="Proton acceptor" evidence="4">
    <location>
        <position position="292"/>
    </location>
</feature>
<dbReference type="EMBL" id="FJOG01000020">
    <property type="protein sequence ID" value="CZR62198.1"/>
    <property type="molecule type" value="Genomic_DNA"/>
</dbReference>
<dbReference type="InterPro" id="IPR029063">
    <property type="entry name" value="SAM-dependent_MTases_sf"/>
</dbReference>
<evidence type="ECO:0000256" key="2">
    <source>
        <dbReference type="ARBA" id="ARBA00022679"/>
    </source>
</evidence>
<feature type="domain" description="O-methyltransferase C-terminal" evidence="5">
    <location>
        <begin position="219"/>
        <end position="362"/>
    </location>
</feature>
<dbReference type="SUPFAM" id="SSF53335">
    <property type="entry name" value="S-adenosyl-L-methionine-dependent methyltransferases"/>
    <property type="match status" value="1"/>
</dbReference>
<keyword evidence="8" id="KW-1185">Reference proteome</keyword>
<dbReference type="PIRSF" id="PIRSF005739">
    <property type="entry name" value="O-mtase"/>
    <property type="match status" value="1"/>
</dbReference>
<dbReference type="InterPro" id="IPR012967">
    <property type="entry name" value="COMT_dimerisation"/>
</dbReference>
<dbReference type="GO" id="GO:0008171">
    <property type="term" value="F:O-methyltransferase activity"/>
    <property type="evidence" value="ECO:0007669"/>
    <property type="project" value="InterPro"/>
</dbReference>
<evidence type="ECO:0000256" key="1">
    <source>
        <dbReference type="ARBA" id="ARBA00022603"/>
    </source>
</evidence>
<keyword evidence="1 7" id="KW-0489">Methyltransferase</keyword>
<evidence type="ECO:0000259" key="6">
    <source>
        <dbReference type="Pfam" id="PF08100"/>
    </source>
</evidence>
<dbReference type="InterPro" id="IPR036388">
    <property type="entry name" value="WH-like_DNA-bd_sf"/>
</dbReference>
<evidence type="ECO:0000256" key="4">
    <source>
        <dbReference type="PIRSR" id="PIRSR005739-1"/>
    </source>
</evidence>
<accession>A0A1L7XAZ0</accession>
<evidence type="ECO:0000313" key="8">
    <source>
        <dbReference type="Proteomes" id="UP000184330"/>
    </source>
</evidence>
<reference evidence="7 8" key="1">
    <citation type="submission" date="2016-03" db="EMBL/GenBank/DDBJ databases">
        <authorList>
            <person name="Ploux O."/>
        </authorList>
    </citation>
    <scope>NUCLEOTIDE SEQUENCE [LARGE SCALE GENOMIC DNA]</scope>
    <source>
        <strain evidence="7 8">UAMH 11012</strain>
    </source>
</reference>
<dbReference type="Gene3D" id="1.10.10.10">
    <property type="entry name" value="Winged helix-like DNA-binding domain superfamily/Winged helix DNA-binding domain"/>
    <property type="match status" value="1"/>
</dbReference>
<keyword evidence="2 7" id="KW-0808">Transferase</keyword>
<dbReference type="Pfam" id="PF08100">
    <property type="entry name" value="Dimerisation"/>
    <property type="match status" value="1"/>
</dbReference>
<sequence>MASLIELAKQVQIAAEAVAAGKDGNNLQLLRAIRNLNRVAESPTDRLRRVSYQTAQCAAVRLAVEMGLPQALVDANTLTAAELATKSGADQVLIVRVMRVLVAMDIVDEIGEEHYKSSLTTETLATLTWSAGIRFLHETLTPTFAKVVEYYHETEFKITEKTAFEYALDKDFWTFLREQPLLHKDFLDYMKGRKDGHPRWLEYFPVSTQVQDLSTAEDAVTLVDIGGNLGHDLKLFQEKCPEIPGRLVLMDLPETIDGNHDPLKGIEKIKYDFFTAQTVLGAKFYMFRAICHDWPDEDCKKFLGNTVKAMKKGYSRLLINDQVLPNTGAELHPTMLDFTMMAYFHAMERTETQWHILLDSIGVEIVKIWRFDGGGSEAVIEARLKE</sequence>
<dbReference type="PANTHER" id="PTHR43712">
    <property type="entry name" value="PUTATIVE (AFU_ORTHOLOGUE AFUA_4G14580)-RELATED"/>
    <property type="match status" value="1"/>
</dbReference>
<dbReference type="AlphaFoldDB" id="A0A1L7XAZ0"/>
<dbReference type="InterPro" id="IPR036390">
    <property type="entry name" value="WH_DNA-bd_sf"/>
</dbReference>
<evidence type="ECO:0000259" key="5">
    <source>
        <dbReference type="Pfam" id="PF00891"/>
    </source>
</evidence>
<evidence type="ECO:0000313" key="7">
    <source>
        <dbReference type="EMBL" id="CZR62198.1"/>
    </source>
</evidence>
<dbReference type="Pfam" id="PF00891">
    <property type="entry name" value="Methyltransf_2"/>
    <property type="match status" value="1"/>
</dbReference>
<dbReference type="InterPro" id="IPR016461">
    <property type="entry name" value="COMT-like"/>
</dbReference>
<keyword evidence="3" id="KW-0949">S-adenosyl-L-methionine</keyword>
<dbReference type="PROSITE" id="PS51683">
    <property type="entry name" value="SAM_OMT_II"/>
    <property type="match status" value="1"/>
</dbReference>
<proteinExistence type="predicted"/>
<dbReference type="Proteomes" id="UP000184330">
    <property type="component" value="Unassembled WGS sequence"/>
</dbReference>
<dbReference type="GO" id="GO:0032259">
    <property type="term" value="P:methylation"/>
    <property type="evidence" value="ECO:0007669"/>
    <property type="project" value="UniProtKB-KW"/>
</dbReference>
<protein>
    <submittedName>
        <fullName evidence="7">Related to O-methyltransferase</fullName>
    </submittedName>
</protein>
<evidence type="ECO:0000256" key="3">
    <source>
        <dbReference type="ARBA" id="ARBA00022691"/>
    </source>
</evidence>
<name>A0A1L7XAZ0_9HELO</name>
<dbReference type="OrthoDB" id="1535081at2759"/>